<evidence type="ECO:0000259" key="2">
    <source>
        <dbReference type="Pfam" id="PF22422"/>
    </source>
</evidence>
<dbReference type="GO" id="GO:0005975">
    <property type="term" value="P:carbohydrate metabolic process"/>
    <property type="evidence" value="ECO:0007669"/>
    <property type="project" value="InterPro"/>
</dbReference>
<evidence type="ECO:0000313" key="4">
    <source>
        <dbReference type="Proteomes" id="UP000600449"/>
    </source>
</evidence>
<comment type="caution">
    <text evidence="3">The sequence shown here is derived from an EMBL/GenBank/DDBJ whole genome shotgun (WGS) entry which is preliminary data.</text>
</comment>
<proteinExistence type="predicted"/>
<dbReference type="RefSeq" id="WP_244645398.1">
    <property type="nucleotide sequence ID" value="NZ_BMMF01000007.1"/>
</dbReference>
<dbReference type="AlphaFoldDB" id="A0A917QAD0"/>
<organism evidence="3 4">
    <name type="scientific">Salinarimonas ramus</name>
    <dbReference type="NCBI Taxonomy" id="690164"/>
    <lineage>
        <taxon>Bacteria</taxon>
        <taxon>Pseudomonadati</taxon>
        <taxon>Pseudomonadota</taxon>
        <taxon>Alphaproteobacteria</taxon>
        <taxon>Hyphomicrobiales</taxon>
        <taxon>Salinarimonadaceae</taxon>
        <taxon>Salinarimonas</taxon>
    </lineage>
</organism>
<dbReference type="Proteomes" id="UP000600449">
    <property type="component" value="Unassembled WGS sequence"/>
</dbReference>
<reference evidence="3 4" key="1">
    <citation type="journal article" date="2014" name="Int. J. Syst. Evol. Microbiol.">
        <title>Complete genome sequence of Corynebacterium casei LMG S-19264T (=DSM 44701T), isolated from a smear-ripened cheese.</title>
        <authorList>
            <consortium name="US DOE Joint Genome Institute (JGI-PGF)"/>
            <person name="Walter F."/>
            <person name="Albersmeier A."/>
            <person name="Kalinowski J."/>
            <person name="Ruckert C."/>
        </authorList>
    </citation>
    <scope>NUCLEOTIDE SEQUENCE [LARGE SCALE GENOMIC DNA]</scope>
    <source>
        <strain evidence="3 4">CGMCC 1.9161</strain>
    </source>
</reference>
<dbReference type="InterPro" id="IPR032856">
    <property type="entry name" value="GDE_N_bis"/>
</dbReference>
<name>A0A917QAD0_9HYPH</name>
<sequence>MTATTEHGTCEAPERVAPHYAVVAHGSPGERRARILKSGDTFTVLDPTGDILSGRESSDGLFHRDTRHLSHLDLTIDAERPILLSSVMRDDNASLTCDLTNGDLQDAHGAIVLEHDLVHVRRSKFLHGDAAYERIGVRSFADRPLTLEIALRFAADFADLFEVRGAKRARRGRFLDPEVGADTVRLVYVGLDDVARTTRLRFAPRPTTLGPDRATFTVALQPGGQAVLNLEVGFTESAPTAAPGVRFRTAALEARRALRRASSRAASVATSHEQLNGSLRRAMSDLAMLATDTPHGPYPYAGTPWFSAAFGRDALITAFHMLWLDPALAGGVLRFLAAHQADREDAASDAEPGKILHEMRYGEMAALGEVPFRRYYGTVDATPLFVMLAGAYLARTDDVATIRTLLPAIERALAWIDDYGDRDGDGFVEYARRTESGLQNQGWKDSHDSIFHADGSFAEGPIALCEVQAYVYGAKRAAADIAARLGDDTRAKRLDGEAEELAARFEDAFWCADLGTYAIALDGKKRPCRVRSSNAGHALFAGIASEAHAAGVAHTLMGEASFSGWGVRTLARGEARYNPISYHNGSVWPHDNALVAAGLARYGYGREAARILDGLFHASTYMDLQRLPELFCGFSRRPGQGPTLYPVACLPQAWAAATPFALIVACLGLRIDPRGQVVRLDRPILPEFLDEIVVRNLSVGPGRIDLAVRRAGDEVVAHAHSRTPGVRVEVVT</sequence>
<keyword evidence="4" id="KW-1185">Reference proteome</keyword>
<accession>A0A917QAD0</accession>
<feature type="domain" description="Putative glycogen debranching enzyme N-terminal" evidence="1">
    <location>
        <begin position="36"/>
        <end position="230"/>
    </location>
</feature>
<feature type="domain" description="Mannosylglycerate hydrolase MGH1-like glycoside hydrolase" evidence="2">
    <location>
        <begin position="313"/>
        <end position="618"/>
    </location>
</feature>
<gene>
    <name evidence="3" type="ORF">GCM10011322_27010</name>
</gene>
<evidence type="ECO:0000259" key="1">
    <source>
        <dbReference type="Pfam" id="PF14742"/>
    </source>
</evidence>
<dbReference type="Gene3D" id="1.50.10.10">
    <property type="match status" value="1"/>
</dbReference>
<dbReference type="InterPro" id="IPR012341">
    <property type="entry name" value="6hp_glycosidase-like_sf"/>
</dbReference>
<dbReference type="InterPro" id="IPR054491">
    <property type="entry name" value="MGH1-like_GH"/>
</dbReference>
<dbReference type="Pfam" id="PF22422">
    <property type="entry name" value="MGH1-like_GH"/>
    <property type="match status" value="1"/>
</dbReference>
<dbReference type="SUPFAM" id="SSF48208">
    <property type="entry name" value="Six-hairpin glycosidases"/>
    <property type="match status" value="1"/>
</dbReference>
<dbReference type="InterPro" id="IPR008928">
    <property type="entry name" value="6-hairpin_glycosidase_sf"/>
</dbReference>
<dbReference type="EMBL" id="BMMF01000007">
    <property type="protein sequence ID" value="GGK38568.1"/>
    <property type="molecule type" value="Genomic_DNA"/>
</dbReference>
<protein>
    <submittedName>
        <fullName evidence="3">Amylo-alpha-1,6-glucosidase</fullName>
    </submittedName>
</protein>
<evidence type="ECO:0000313" key="3">
    <source>
        <dbReference type="EMBL" id="GGK38568.1"/>
    </source>
</evidence>
<dbReference type="Pfam" id="PF14742">
    <property type="entry name" value="GDE_N_bis"/>
    <property type="match status" value="1"/>
</dbReference>